<sequence length="86" mass="9810">MFQNKIKKAVGAVAFAGALLVSGLPVSADTLPELIWVRDKYPGAQYEYKVINGERYVDVYRVINGKTDVTREKCETMYQDRCYVKK</sequence>
<evidence type="ECO:0000313" key="3">
    <source>
        <dbReference type="EMBL" id="TWL32090.1"/>
    </source>
</evidence>
<evidence type="ECO:0000313" key="5">
    <source>
        <dbReference type="Proteomes" id="UP000595038"/>
    </source>
</evidence>
<name>A0A1Y0YJI7_BACLI</name>
<feature type="chain" id="PRO_5041081425" description="Transcriptional regulator" evidence="1">
    <location>
        <begin position="29"/>
        <end position="86"/>
    </location>
</feature>
<dbReference type="AlphaFoldDB" id="A0A1Y0YJI7"/>
<feature type="signal peptide" evidence="1">
    <location>
        <begin position="1"/>
        <end position="28"/>
    </location>
</feature>
<reference evidence="3 4" key="1">
    <citation type="submission" date="2019-06" db="EMBL/GenBank/DDBJ databases">
        <title>Genome sequence analysis of &gt;100 Bacillus licheniformis strains suggests intrinsic resistance to this species.</title>
        <authorList>
            <person name="Wels M."/>
            <person name="Siezen R.J."/>
            <person name="Johansen E."/>
            <person name="Stuer-Lauridsen B."/>
            <person name="Bjerre K."/>
            <person name="Nielsen B.K.K."/>
        </authorList>
    </citation>
    <scope>NUCLEOTIDE SEQUENCE [LARGE SCALE GENOMIC DNA]</scope>
    <source>
        <strain evidence="3 4">BAC-16736</strain>
    </source>
</reference>
<dbReference type="EMBL" id="CP065647">
    <property type="protein sequence ID" value="QPR70783.1"/>
    <property type="molecule type" value="Genomic_DNA"/>
</dbReference>
<dbReference type="GeneID" id="92860864"/>
<reference evidence="2 5" key="2">
    <citation type="submission" date="2020-12" db="EMBL/GenBank/DDBJ databases">
        <title>FDA dAtabase for Regulatory Grade micrObial Sequences (FDA-ARGOS): Supporting development and validation of Infectious Disease Dx tests.</title>
        <authorList>
            <person name="Nelson B."/>
            <person name="Plummer A."/>
            <person name="Tallon L."/>
            <person name="Sadzewicz L."/>
            <person name="Zhao X."/>
            <person name="Boylan J."/>
            <person name="Ott S."/>
            <person name="Bowen H."/>
            <person name="Vavikolanu K."/>
            <person name="Mehta A."/>
            <person name="Aluvathingal J."/>
            <person name="Nadendla S."/>
            <person name="Myers T."/>
            <person name="Yan Y."/>
            <person name="Sichtig H."/>
        </authorList>
    </citation>
    <scope>NUCLEOTIDE SEQUENCE [LARGE SCALE GENOMIC DNA]</scope>
    <source>
        <strain evidence="2 5">FDAARGOS_923</strain>
    </source>
</reference>
<accession>A0A1Y0YJI7</accession>
<dbReference type="RefSeq" id="WP_003183255.1">
    <property type="nucleotide sequence ID" value="NZ_BEXU01000028.1"/>
</dbReference>
<dbReference type="Proteomes" id="UP000595038">
    <property type="component" value="Chromosome"/>
</dbReference>
<evidence type="ECO:0000313" key="4">
    <source>
        <dbReference type="Proteomes" id="UP000435910"/>
    </source>
</evidence>
<proteinExistence type="predicted"/>
<organism evidence="3 4">
    <name type="scientific">Bacillus licheniformis</name>
    <dbReference type="NCBI Taxonomy" id="1402"/>
    <lineage>
        <taxon>Bacteria</taxon>
        <taxon>Bacillati</taxon>
        <taxon>Bacillota</taxon>
        <taxon>Bacilli</taxon>
        <taxon>Bacillales</taxon>
        <taxon>Bacillaceae</taxon>
        <taxon>Bacillus</taxon>
    </lineage>
</organism>
<evidence type="ECO:0000256" key="1">
    <source>
        <dbReference type="SAM" id="SignalP"/>
    </source>
</evidence>
<keyword evidence="1" id="KW-0732">Signal</keyword>
<evidence type="ECO:0000313" key="2">
    <source>
        <dbReference type="EMBL" id="QPR70783.1"/>
    </source>
</evidence>
<protein>
    <recommendedName>
        <fullName evidence="6">Transcriptional regulator</fullName>
    </recommendedName>
</protein>
<dbReference type="OMA" id="YMDNNTC"/>
<evidence type="ECO:0008006" key="6">
    <source>
        <dbReference type="Google" id="ProtNLM"/>
    </source>
</evidence>
<gene>
    <name evidence="3" type="ORF">CHCC16736_2478</name>
    <name evidence="2" type="ORF">I6G80_13040</name>
</gene>
<dbReference type="Proteomes" id="UP000435910">
    <property type="component" value="Unassembled WGS sequence"/>
</dbReference>
<dbReference type="EMBL" id="NILC01000009">
    <property type="protein sequence ID" value="TWL32090.1"/>
    <property type="molecule type" value="Genomic_DNA"/>
</dbReference>